<sequence length="118" mass="13889">IRLIRLHPGGFNDCIRCTIYHASIPENPPQAEYIALSYVWGDPRKTEPIRLGADFYKSFQITTNLYTALRYLRDRDSERILWVDAICINQSDEEERFSQVRKMGFVYKMAAEVRIWLG</sequence>
<dbReference type="InterPro" id="IPR010730">
    <property type="entry name" value="HET"/>
</dbReference>
<dbReference type="GeneID" id="26257514"/>
<dbReference type="RefSeq" id="XP_014559834.1">
    <property type="nucleotide sequence ID" value="XM_014704348.1"/>
</dbReference>
<dbReference type="InterPro" id="IPR052895">
    <property type="entry name" value="HetReg/Transcr_Mod"/>
</dbReference>
<name>W7EWK0_BIPV3</name>
<feature type="domain" description="Heterokaryon incompatibility" evidence="1">
    <location>
        <begin position="33"/>
        <end position="118"/>
    </location>
</feature>
<dbReference type="Pfam" id="PF06985">
    <property type="entry name" value="HET"/>
    <property type="match status" value="1"/>
</dbReference>
<organism evidence="2 3">
    <name type="scientific">Bipolaris victoriae (strain FI3)</name>
    <name type="common">Victoria blight of oats agent</name>
    <name type="synonym">Cochliobolus victoriae</name>
    <dbReference type="NCBI Taxonomy" id="930091"/>
    <lineage>
        <taxon>Eukaryota</taxon>
        <taxon>Fungi</taxon>
        <taxon>Dikarya</taxon>
        <taxon>Ascomycota</taxon>
        <taxon>Pezizomycotina</taxon>
        <taxon>Dothideomycetes</taxon>
        <taxon>Pleosporomycetidae</taxon>
        <taxon>Pleosporales</taxon>
        <taxon>Pleosporineae</taxon>
        <taxon>Pleosporaceae</taxon>
        <taxon>Bipolaris</taxon>
    </lineage>
</organism>
<dbReference type="Proteomes" id="UP000054337">
    <property type="component" value="Unassembled WGS sequence"/>
</dbReference>
<dbReference type="OrthoDB" id="2157530at2759"/>
<reference evidence="2 3" key="1">
    <citation type="journal article" date="2013" name="PLoS Genet.">
        <title>Comparative genome structure, secondary metabolite, and effector coding capacity across Cochliobolus pathogens.</title>
        <authorList>
            <person name="Condon B.J."/>
            <person name="Leng Y."/>
            <person name="Wu D."/>
            <person name="Bushley K.E."/>
            <person name="Ohm R.A."/>
            <person name="Otillar R."/>
            <person name="Martin J."/>
            <person name="Schackwitz W."/>
            <person name="Grimwood J."/>
            <person name="MohdZainudin N."/>
            <person name="Xue C."/>
            <person name="Wang R."/>
            <person name="Manning V.A."/>
            <person name="Dhillon B."/>
            <person name="Tu Z.J."/>
            <person name="Steffenson B.J."/>
            <person name="Salamov A."/>
            <person name="Sun H."/>
            <person name="Lowry S."/>
            <person name="LaButti K."/>
            <person name="Han J."/>
            <person name="Copeland A."/>
            <person name="Lindquist E."/>
            <person name="Barry K."/>
            <person name="Schmutz J."/>
            <person name="Baker S.E."/>
            <person name="Ciuffetti L.M."/>
            <person name="Grigoriev I.V."/>
            <person name="Zhong S."/>
            <person name="Turgeon B.G."/>
        </authorList>
    </citation>
    <scope>NUCLEOTIDE SEQUENCE [LARGE SCALE GENOMIC DNA]</scope>
    <source>
        <strain evidence="2 3">FI3</strain>
    </source>
</reference>
<evidence type="ECO:0000259" key="1">
    <source>
        <dbReference type="Pfam" id="PF06985"/>
    </source>
</evidence>
<feature type="non-terminal residue" evidence="2">
    <location>
        <position position="1"/>
    </location>
</feature>
<gene>
    <name evidence="2" type="ORF">COCVIDRAFT_43910</name>
</gene>
<evidence type="ECO:0000313" key="2">
    <source>
        <dbReference type="EMBL" id="EUN30260.1"/>
    </source>
</evidence>
<accession>W7EWK0</accession>
<dbReference type="EMBL" id="KI968707">
    <property type="protein sequence ID" value="EUN30260.1"/>
    <property type="molecule type" value="Genomic_DNA"/>
</dbReference>
<protein>
    <recommendedName>
        <fullName evidence="1">Heterokaryon incompatibility domain-containing protein</fullName>
    </recommendedName>
</protein>
<keyword evidence="3" id="KW-1185">Reference proteome</keyword>
<feature type="non-terminal residue" evidence="2">
    <location>
        <position position="118"/>
    </location>
</feature>
<proteinExistence type="predicted"/>
<dbReference type="PANTHER" id="PTHR24148">
    <property type="entry name" value="ANKYRIN REPEAT DOMAIN-CONTAINING PROTEIN 39 HOMOLOG-RELATED"/>
    <property type="match status" value="1"/>
</dbReference>
<dbReference type="AlphaFoldDB" id="W7EWK0"/>
<dbReference type="PANTHER" id="PTHR24148:SF73">
    <property type="entry name" value="HET DOMAIN PROTEIN (AFU_ORTHOLOGUE AFUA_8G01020)"/>
    <property type="match status" value="1"/>
</dbReference>
<dbReference type="HOGENOM" id="CLU_004184_6_2_1"/>
<evidence type="ECO:0000313" key="3">
    <source>
        <dbReference type="Proteomes" id="UP000054337"/>
    </source>
</evidence>